<evidence type="ECO:0000313" key="3">
    <source>
        <dbReference type="Proteomes" id="UP000011723"/>
    </source>
</evidence>
<dbReference type="AlphaFoldDB" id="M1P8V0"/>
<dbReference type="EMBL" id="CP003697">
    <property type="protein sequence ID" value="AGF73096.1"/>
    <property type="molecule type" value="Genomic_DNA"/>
</dbReference>
<dbReference type="KEGG" id="chn:A605_10480"/>
<name>M1P8V0_9CORY</name>
<dbReference type="Pfam" id="PF01636">
    <property type="entry name" value="APH"/>
    <property type="match status" value="1"/>
</dbReference>
<evidence type="ECO:0000259" key="1">
    <source>
        <dbReference type="Pfam" id="PF01636"/>
    </source>
</evidence>
<dbReference type="eggNOG" id="COG3281">
    <property type="taxonomic scope" value="Bacteria"/>
</dbReference>
<dbReference type="STRING" id="1121362.A605_10480"/>
<evidence type="ECO:0000313" key="2">
    <source>
        <dbReference type="EMBL" id="AGF73096.1"/>
    </source>
</evidence>
<dbReference type="Gene3D" id="3.90.1200.10">
    <property type="match status" value="1"/>
</dbReference>
<feature type="domain" description="Aminoglycoside phosphotransferase" evidence="1">
    <location>
        <begin position="97"/>
        <end position="312"/>
    </location>
</feature>
<organism evidence="2 3">
    <name type="scientific">Corynebacterium halotolerans YIM 70093 = DSM 44683</name>
    <dbReference type="NCBI Taxonomy" id="1121362"/>
    <lineage>
        <taxon>Bacteria</taxon>
        <taxon>Bacillati</taxon>
        <taxon>Actinomycetota</taxon>
        <taxon>Actinomycetes</taxon>
        <taxon>Mycobacteriales</taxon>
        <taxon>Corynebacteriaceae</taxon>
        <taxon>Corynebacterium</taxon>
    </lineage>
</organism>
<dbReference type="SUPFAM" id="SSF56112">
    <property type="entry name" value="Protein kinase-like (PK-like)"/>
    <property type="match status" value="1"/>
</dbReference>
<gene>
    <name evidence="2" type="ORF">A605_10480</name>
</gene>
<keyword evidence="3" id="KW-1185">Reference proteome</keyword>
<dbReference type="HOGENOM" id="CLU_686461_0_0_11"/>
<dbReference type="InterPro" id="IPR002575">
    <property type="entry name" value="Aminoglycoside_PTrfase"/>
</dbReference>
<reference evidence="2 3" key="1">
    <citation type="journal article" date="2012" name="Stand. Genomic Sci.">
        <title>Genome sequence of the halotolerant bacterium Corynebacterium halotolerans type strain YIM 70093(T) (= DSM 44683(T)).</title>
        <authorList>
            <person name="Ruckert C."/>
            <person name="Albersmeier A."/>
            <person name="Al-Dilaimi A."/>
            <person name="Niehaus K."/>
            <person name="Szczepanowski R."/>
            <person name="Kalinowski J."/>
        </authorList>
    </citation>
    <scope>NUCLEOTIDE SEQUENCE [LARGE SCALE GENOMIC DNA]</scope>
    <source>
        <strain evidence="2">YIM 70093</strain>
    </source>
</reference>
<sequence>MSVTAQLTKILADRQPPDAAVSGDPEITVISRTPFDGGEHVIASTGGTGLVQVLLDAEGNELTGAGVTVFGQALAAGDPPGAAALHGEMPAGLTGRVLPGDRANTLLIYADDTGRDRVVVKVYRHLEPGPHPEVEVLSAIPSAFVPDLLGHVTTDIDGETYTLATVQRFLDGADGFHHTAEHAAAQMFSYRVTHRFAETLRMIHDSLAMAFPTTTVPVEDVTGGLEQRLDGFLGHNSELDQQADWIREFYRSLTGPCDLQRVHGDLHLGQTLYDDTNWLFLDFEGDARLPFAERRRPDTPLRDVAGVLNSLYHASEGQRAWLTKTSEVFFDGYGHSEDSPLLTALRIDRIVQDVLRETEQRPDMVDLPLRALPYLRAKAGA</sequence>
<dbReference type="Proteomes" id="UP000011723">
    <property type="component" value="Chromosome"/>
</dbReference>
<proteinExistence type="predicted"/>
<protein>
    <recommendedName>
        <fullName evidence="1">Aminoglycoside phosphotransferase domain-containing protein</fullName>
    </recommendedName>
</protein>
<dbReference type="PATRIC" id="fig|1121362.3.peg.2123"/>
<dbReference type="InterPro" id="IPR011009">
    <property type="entry name" value="Kinase-like_dom_sf"/>
</dbReference>
<accession>M1P8V0</accession>